<organism evidence="1 2">
    <name type="scientific">Flavobacterium fructosi</name>
    <dbReference type="NCBI Taxonomy" id="3230416"/>
    <lineage>
        <taxon>Bacteria</taxon>
        <taxon>Pseudomonadati</taxon>
        <taxon>Bacteroidota</taxon>
        <taxon>Flavobacteriia</taxon>
        <taxon>Flavobacteriales</taxon>
        <taxon>Flavobacteriaceae</taxon>
        <taxon>Flavobacterium</taxon>
    </lineage>
</organism>
<dbReference type="RefSeq" id="WP_379857298.1">
    <property type="nucleotide sequence ID" value="NZ_JBHZQA010000003.1"/>
</dbReference>
<evidence type="ECO:0000313" key="2">
    <source>
        <dbReference type="Proteomes" id="UP001600039"/>
    </source>
</evidence>
<reference evidence="1 2" key="1">
    <citation type="submission" date="2024-06" db="EMBL/GenBank/DDBJ databases">
        <title>Flavobacterium spp. isolated from glacier.</title>
        <authorList>
            <person name="Han D."/>
        </authorList>
    </citation>
    <scope>NUCLEOTIDE SEQUENCE [LARGE SCALE GENOMIC DNA]</scope>
    <source>
        <strain evidence="1 2">LB3P45</strain>
    </source>
</reference>
<gene>
    <name evidence="1" type="ORF">ACFX5D_05790</name>
</gene>
<name>A0ABW6HKD3_9FLAO</name>
<proteinExistence type="predicted"/>
<dbReference type="Gene3D" id="2.40.160.10">
    <property type="entry name" value="Porin"/>
    <property type="match status" value="1"/>
</dbReference>
<comment type="caution">
    <text evidence="1">The sequence shown here is derived from an EMBL/GenBank/DDBJ whole genome shotgun (WGS) entry which is preliminary data.</text>
</comment>
<dbReference type="InterPro" id="IPR010870">
    <property type="entry name" value="Porin_O/P"/>
</dbReference>
<dbReference type="InterPro" id="IPR023614">
    <property type="entry name" value="Porin_dom_sf"/>
</dbReference>
<dbReference type="Proteomes" id="UP001600039">
    <property type="component" value="Unassembled WGS sequence"/>
</dbReference>
<sequence>MKKLITAIIACIITTYSAKSQNLDSKIDSISKKEEKKEILGIPKKWFENISLRGYMQVRYNGLLETNPDLGCEQCDRSWGGDNNGFSLRRGRIVISGDINEHIYIYIQPDFASSASTTNNILQIRDAYFDVSLDSKKEYRIRIGQSKVPYGFENLQSSQNRLTLDRNDALNSAVSNERDLGVTFYWAPAEKRALFSKLVKDGLKGSGDYGVFGLGIYNGQTANRPEANKNKHIVARVSYPFELNRNQVLELGLQGYTGKYVVNSISSKVITKTDAEYLDQRVAASVVLYPKPFGFQAEYNIGNGPEFNTSNNTIEQKKLYGGYAQVFYKIDMKKQTLLPFVKYQMYRGGKKHELDARSYSVNDLEIGFEWQFFKNLELVADYTVANRRYEDAIKLDNHQKGNLLRLQLQMSF</sequence>
<dbReference type="EMBL" id="JBHZQA010000003">
    <property type="protein sequence ID" value="MFE3847474.1"/>
    <property type="molecule type" value="Genomic_DNA"/>
</dbReference>
<accession>A0ABW6HKD3</accession>
<keyword evidence="2" id="KW-1185">Reference proteome</keyword>
<evidence type="ECO:0000313" key="1">
    <source>
        <dbReference type="EMBL" id="MFE3847474.1"/>
    </source>
</evidence>
<dbReference type="Pfam" id="PF07396">
    <property type="entry name" value="Porin_O_P"/>
    <property type="match status" value="1"/>
</dbReference>
<dbReference type="SUPFAM" id="SSF56935">
    <property type="entry name" value="Porins"/>
    <property type="match status" value="1"/>
</dbReference>
<protein>
    <submittedName>
        <fullName evidence="1">Porin</fullName>
    </submittedName>
</protein>